<reference evidence="1" key="1">
    <citation type="journal article" date="2021" name="PeerJ">
        <title>Extensive microbial diversity within the chicken gut microbiome revealed by metagenomics and culture.</title>
        <authorList>
            <person name="Gilroy R."/>
            <person name="Ravi A."/>
            <person name="Getino M."/>
            <person name="Pursley I."/>
            <person name="Horton D.L."/>
            <person name="Alikhan N.F."/>
            <person name="Baker D."/>
            <person name="Gharbi K."/>
            <person name="Hall N."/>
            <person name="Watson M."/>
            <person name="Adriaenssens E.M."/>
            <person name="Foster-Nyarko E."/>
            <person name="Jarju S."/>
            <person name="Secka A."/>
            <person name="Antonio M."/>
            <person name="Oren A."/>
            <person name="Chaudhuri R.R."/>
            <person name="La Ragione R."/>
            <person name="Hildebrand F."/>
            <person name="Pallen M.J."/>
        </authorList>
    </citation>
    <scope>NUCLEOTIDE SEQUENCE</scope>
    <source>
        <strain evidence="1">ChiHejej3B27-3195</strain>
    </source>
</reference>
<keyword evidence="1" id="KW-0647">Proteasome</keyword>
<dbReference type="Proteomes" id="UP000824151">
    <property type="component" value="Unassembled WGS sequence"/>
</dbReference>
<dbReference type="GO" id="GO:0000502">
    <property type="term" value="C:proteasome complex"/>
    <property type="evidence" value="ECO:0007669"/>
    <property type="project" value="UniProtKB-KW"/>
</dbReference>
<dbReference type="AlphaFoldDB" id="A0A9D1UT97"/>
<gene>
    <name evidence="1" type="ORF">H9871_07535</name>
</gene>
<dbReference type="GO" id="GO:0010498">
    <property type="term" value="P:proteasomal protein catabolic process"/>
    <property type="evidence" value="ECO:0007669"/>
    <property type="project" value="InterPro"/>
</dbReference>
<feature type="non-terminal residue" evidence="1">
    <location>
        <position position="1"/>
    </location>
</feature>
<dbReference type="GO" id="GO:0019941">
    <property type="term" value="P:modification-dependent protein catabolic process"/>
    <property type="evidence" value="ECO:0007669"/>
    <property type="project" value="InterPro"/>
</dbReference>
<accession>A0A9D1UT97</accession>
<organism evidence="1 2">
    <name type="scientific">Candidatus Nesterenkonia stercoripullorum</name>
    <dbReference type="NCBI Taxonomy" id="2838701"/>
    <lineage>
        <taxon>Bacteria</taxon>
        <taxon>Bacillati</taxon>
        <taxon>Actinomycetota</taxon>
        <taxon>Actinomycetes</taxon>
        <taxon>Micrococcales</taxon>
        <taxon>Micrococcaceae</taxon>
        <taxon>Nesterenkonia</taxon>
    </lineage>
</organism>
<evidence type="ECO:0000313" key="1">
    <source>
        <dbReference type="EMBL" id="HIW99982.1"/>
    </source>
</evidence>
<dbReference type="EMBL" id="DXGD01000278">
    <property type="protein sequence ID" value="HIW99982.1"/>
    <property type="molecule type" value="Genomic_DNA"/>
</dbReference>
<protein>
    <submittedName>
        <fullName evidence="1">Proteasome accessory factor PafA2 family protein</fullName>
    </submittedName>
</protein>
<comment type="caution">
    <text evidence="1">The sequence shown here is derived from an EMBL/GenBank/DDBJ whole genome shotgun (WGS) entry which is preliminary data.</text>
</comment>
<evidence type="ECO:0000313" key="2">
    <source>
        <dbReference type="Proteomes" id="UP000824151"/>
    </source>
</evidence>
<dbReference type="InterPro" id="IPR004347">
    <property type="entry name" value="Pup_ligase/deamidase"/>
</dbReference>
<sequence>RVTEVLTAEQRTRAITQPPATTRAAIRGEFLSVARAFGVDYSVDWVHHKLVDRPLEAVMLKDPLAVQDERIDTLVNRLGDRSALLTELSAEQRLQQSQRTSVPLALTERYAAESPLAPPEPPMI</sequence>
<reference evidence="1" key="2">
    <citation type="submission" date="2021-04" db="EMBL/GenBank/DDBJ databases">
        <authorList>
            <person name="Gilroy R."/>
        </authorList>
    </citation>
    <scope>NUCLEOTIDE SEQUENCE</scope>
    <source>
        <strain evidence="1">ChiHejej3B27-3195</strain>
    </source>
</reference>
<dbReference type="Pfam" id="PF03136">
    <property type="entry name" value="Pup_ligase"/>
    <property type="match status" value="1"/>
</dbReference>
<name>A0A9D1UT97_9MICC</name>
<proteinExistence type="predicted"/>